<evidence type="ECO:0000256" key="5">
    <source>
        <dbReference type="ARBA" id="ARBA00022989"/>
    </source>
</evidence>
<keyword evidence="2" id="KW-0813">Transport</keyword>
<evidence type="ECO:0000313" key="8">
    <source>
        <dbReference type="EMBL" id="PCF96424.1"/>
    </source>
</evidence>
<sequence length="611" mass="65045">MSRDSAVSTRGVLSLILDDLRPYAGRLEMTLHIALLCGLTAIVAMALQVPLTLLSCYLIFLMYRDNAGENIAIGVGLILAATVIIALSILLMMFVADAPALRLAMMGVVTFGCMWLARASKLGEPAGLLGFIIVFILSFYDYIAMPELVLRGLSWVWMVVFIPMVLLVVLNVFVGRSPLRLVHERLRELLHESARLSEGGDPARADRLLRDGNAEAEKHAGIARMLAQVSKEEHDRLVAELAASFGLLATAQAAIAAGHPEPELAPALRRMAEGEVPALPAGGGPVADAARALVTARNAASVTAPTKPEAGSSFLKPDAFANPVYTRFALKVLLAVFLTYALYTSIGLFEIHTAMVTCFVVALGTSGETFHKSTLRIIGCLIGAAMGGFAVIFVMPHLDDPGHLFLLIATGSLIAGWVATGSYRVQYAGFQMALAFFICVLPGSPLEFGPNYDLSDAGYRVLGILVGIGIMGLVFSLIWPESANDTRDSETDAALTVIAEVLRGEERLDDVYRHIGAARHAEEVMTFEWAVPAASRQTAGAKRLAATEQLARLLPLMSGKNAVLLANVLETSAGGKSATPYVAINATGDAIHDRARVLVGILTGEGKANES</sequence>
<keyword evidence="5 7" id="KW-1133">Transmembrane helix</keyword>
<evidence type="ECO:0000256" key="4">
    <source>
        <dbReference type="ARBA" id="ARBA00022692"/>
    </source>
</evidence>
<keyword evidence="4 7" id="KW-0812">Transmembrane</keyword>
<feature type="transmembrane region" description="Helical" evidence="7">
    <location>
        <begin position="324"/>
        <end position="343"/>
    </location>
</feature>
<accession>A0A2A4HQU8</accession>
<dbReference type="InterPro" id="IPR006726">
    <property type="entry name" value="PHBA_efflux_AaeB/fusaric-R"/>
</dbReference>
<dbReference type="OrthoDB" id="105720at2"/>
<dbReference type="EMBL" id="NWUX01000004">
    <property type="protein sequence ID" value="PCF96424.1"/>
    <property type="molecule type" value="Genomic_DNA"/>
</dbReference>
<feature type="transmembrane region" description="Helical" evidence="7">
    <location>
        <begin position="72"/>
        <end position="94"/>
    </location>
</feature>
<reference evidence="9" key="1">
    <citation type="submission" date="2017-09" db="EMBL/GenBank/DDBJ databases">
        <authorList>
            <person name="Cho G.-S."/>
            <person name="Oguntoyinbo F.A."/>
            <person name="Cnockaert M."/>
            <person name="Kabisch J."/>
            <person name="Neve H."/>
            <person name="Bockelmann W."/>
            <person name="Wenning M."/>
            <person name="Franz C.M."/>
            <person name="Vandamme P."/>
        </authorList>
    </citation>
    <scope>NUCLEOTIDE SEQUENCE [LARGE SCALE GENOMIC DNA]</scope>
    <source>
        <strain evidence="9">MBT G8648</strain>
    </source>
</reference>
<evidence type="ECO:0000256" key="3">
    <source>
        <dbReference type="ARBA" id="ARBA00022475"/>
    </source>
</evidence>
<organism evidence="8 9">
    <name type="scientific">Vreelandella nigrificans</name>
    <dbReference type="NCBI Taxonomy" id="2042704"/>
    <lineage>
        <taxon>Bacteria</taxon>
        <taxon>Pseudomonadati</taxon>
        <taxon>Pseudomonadota</taxon>
        <taxon>Gammaproteobacteria</taxon>
        <taxon>Oceanospirillales</taxon>
        <taxon>Halomonadaceae</taxon>
        <taxon>Vreelandella</taxon>
    </lineage>
</organism>
<feature type="transmembrane region" description="Helical" evidence="7">
    <location>
        <begin position="100"/>
        <end position="117"/>
    </location>
</feature>
<evidence type="ECO:0000256" key="1">
    <source>
        <dbReference type="ARBA" id="ARBA00004651"/>
    </source>
</evidence>
<dbReference type="RefSeq" id="WP_096650994.1">
    <property type="nucleotide sequence ID" value="NZ_NWUX01000004.1"/>
</dbReference>
<evidence type="ECO:0000256" key="7">
    <source>
        <dbReference type="SAM" id="Phobius"/>
    </source>
</evidence>
<feature type="transmembrane region" description="Helical" evidence="7">
    <location>
        <begin position="377"/>
        <end position="396"/>
    </location>
</feature>
<evidence type="ECO:0000256" key="6">
    <source>
        <dbReference type="ARBA" id="ARBA00023136"/>
    </source>
</evidence>
<proteinExistence type="predicted"/>
<dbReference type="GO" id="GO:0005886">
    <property type="term" value="C:plasma membrane"/>
    <property type="evidence" value="ECO:0007669"/>
    <property type="project" value="UniProtKB-SubCell"/>
</dbReference>
<protein>
    <submittedName>
        <fullName evidence="8">Transporter</fullName>
    </submittedName>
</protein>
<keyword evidence="9" id="KW-1185">Reference proteome</keyword>
<comment type="subcellular location">
    <subcellularLocation>
        <location evidence="1">Cell membrane</location>
        <topology evidence="1">Multi-pass membrane protein</topology>
    </subcellularLocation>
</comment>
<feature type="transmembrane region" description="Helical" evidence="7">
    <location>
        <begin position="457"/>
        <end position="479"/>
    </location>
</feature>
<feature type="transmembrane region" description="Helical" evidence="7">
    <location>
        <begin position="155"/>
        <end position="175"/>
    </location>
</feature>
<name>A0A2A4HQU8_9GAMM</name>
<feature type="transmembrane region" description="Helical" evidence="7">
    <location>
        <begin position="33"/>
        <end position="60"/>
    </location>
</feature>
<evidence type="ECO:0000313" key="9">
    <source>
        <dbReference type="Proteomes" id="UP000218677"/>
    </source>
</evidence>
<dbReference type="PANTHER" id="PTHR30509:SF9">
    <property type="entry name" value="MULTIDRUG RESISTANCE PROTEIN MDTO"/>
    <property type="match status" value="1"/>
</dbReference>
<gene>
    <name evidence="8" type="ORF">CPA45_07825</name>
</gene>
<keyword evidence="6 7" id="KW-0472">Membrane</keyword>
<keyword evidence="3" id="KW-1003">Cell membrane</keyword>
<dbReference type="GO" id="GO:0022857">
    <property type="term" value="F:transmembrane transporter activity"/>
    <property type="evidence" value="ECO:0007669"/>
    <property type="project" value="InterPro"/>
</dbReference>
<evidence type="ECO:0000256" key="2">
    <source>
        <dbReference type="ARBA" id="ARBA00022448"/>
    </source>
</evidence>
<dbReference type="PANTHER" id="PTHR30509">
    <property type="entry name" value="P-HYDROXYBENZOIC ACID EFFLUX PUMP SUBUNIT-RELATED"/>
    <property type="match status" value="1"/>
</dbReference>
<feature type="transmembrane region" description="Helical" evidence="7">
    <location>
        <begin position="126"/>
        <end position="143"/>
    </location>
</feature>
<feature type="transmembrane region" description="Helical" evidence="7">
    <location>
        <begin position="402"/>
        <end position="420"/>
    </location>
</feature>
<dbReference type="Proteomes" id="UP000218677">
    <property type="component" value="Unassembled WGS sequence"/>
</dbReference>
<dbReference type="Pfam" id="PF04632">
    <property type="entry name" value="FUSC"/>
    <property type="match status" value="1"/>
</dbReference>
<comment type="caution">
    <text evidence="8">The sequence shown here is derived from an EMBL/GenBank/DDBJ whole genome shotgun (WGS) entry which is preliminary data.</text>
</comment>
<dbReference type="AlphaFoldDB" id="A0A2A4HQU8"/>